<dbReference type="InterPro" id="IPR045584">
    <property type="entry name" value="Pilin-like"/>
</dbReference>
<name>A0A6F8V786_9PROT</name>
<dbReference type="Pfam" id="PF07963">
    <property type="entry name" value="N_methyl"/>
    <property type="match status" value="1"/>
</dbReference>
<evidence type="ECO:0008006" key="4">
    <source>
        <dbReference type="Google" id="ProtNLM"/>
    </source>
</evidence>
<dbReference type="AlphaFoldDB" id="A0A6F8V786"/>
<keyword evidence="1" id="KW-0812">Transmembrane</keyword>
<evidence type="ECO:0000313" key="3">
    <source>
        <dbReference type="Proteomes" id="UP000502260"/>
    </source>
</evidence>
<dbReference type="SUPFAM" id="SSF54523">
    <property type="entry name" value="Pili subunits"/>
    <property type="match status" value="1"/>
</dbReference>
<feature type="transmembrane region" description="Helical" evidence="1">
    <location>
        <begin position="6"/>
        <end position="30"/>
    </location>
</feature>
<organism evidence="2 3">
    <name type="scientific">Sulfurimicrobium lacus</name>
    <dbReference type="NCBI Taxonomy" id="2715678"/>
    <lineage>
        <taxon>Bacteria</taxon>
        <taxon>Pseudomonadati</taxon>
        <taxon>Pseudomonadota</taxon>
        <taxon>Betaproteobacteria</taxon>
        <taxon>Nitrosomonadales</taxon>
        <taxon>Sulfuricellaceae</taxon>
        <taxon>Sulfurimicrobium</taxon>
    </lineage>
</organism>
<evidence type="ECO:0000313" key="2">
    <source>
        <dbReference type="EMBL" id="BCB25558.1"/>
    </source>
</evidence>
<dbReference type="Gene3D" id="3.30.700.10">
    <property type="entry name" value="Glycoprotein, Type 4 Pilin"/>
    <property type="match status" value="1"/>
</dbReference>
<keyword evidence="1" id="KW-1133">Transmembrane helix</keyword>
<keyword evidence="1" id="KW-0472">Membrane</keyword>
<dbReference type="KEGG" id="slac:SKTS_04440"/>
<dbReference type="EMBL" id="AP022853">
    <property type="protein sequence ID" value="BCB25558.1"/>
    <property type="molecule type" value="Genomic_DNA"/>
</dbReference>
<dbReference type="InterPro" id="IPR012902">
    <property type="entry name" value="N_methyl_site"/>
</dbReference>
<sequence>MYKNEGFSLIELAIVLVVVALLLGGLLVPLTMQIEQQKTKETQKILEDAKEAIIGFAIANGRLPCPASNSSNGQESFDTAAGGNAANGKCSNFYNGFLPAVTLGVNPVDANGYAVDAWALTQNRIRYAITTANSNAFTSTGGMAATTMSVLAPDLRVCATATGIIATNCGTAMSLSNNAVAVVYSLGKNAAMGGGGLDEAANLNSDAVFVSHIPSASTAANGDFDDLVTWLSPNILFNRMVAAGRLP</sequence>
<keyword evidence="3" id="KW-1185">Reference proteome</keyword>
<evidence type="ECO:0000256" key="1">
    <source>
        <dbReference type="SAM" id="Phobius"/>
    </source>
</evidence>
<reference evidence="3" key="1">
    <citation type="submission" date="2020-03" db="EMBL/GenBank/DDBJ databases">
        <title>Complete genome sequence of sulfur-oxidizing bacterium skT11.</title>
        <authorList>
            <person name="Kanda M."/>
            <person name="Kojima H."/>
            <person name="Fukui M."/>
        </authorList>
    </citation>
    <scope>NUCLEOTIDE SEQUENCE [LARGE SCALE GENOMIC DNA]</scope>
    <source>
        <strain evidence="3">skT11</strain>
    </source>
</reference>
<protein>
    <recommendedName>
        <fullName evidence="4">Prepilin-type N-terminal cleavage/methylation domain-containing protein</fullName>
    </recommendedName>
</protein>
<proteinExistence type="predicted"/>
<dbReference type="Proteomes" id="UP000502260">
    <property type="component" value="Chromosome"/>
</dbReference>
<dbReference type="RefSeq" id="WP_173059717.1">
    <property type="nucleotide sequence ID" value="NZ_AP022853.1"/>
</dbReference>
<gene>
    <name evidence="2" type="ORF">SKTS_04440</name>
</gene>
<dbReference type="NCBIfam" id="TIGR02532">
    <property type="entry name" value="IV_pilin_GFxxxE"/>
    <property type="match status" value="1"/>
</dbReference>
<accession>A0A6F8V786</accession>
<dbReference type="PROSITE" id="PS00409">
    <property type="entry name" value="PROKAR_NTER_METHYL"/>
    <property type="match status" value="1"/>
</dbReference>